<dbReference type="InterPro" id="IPR029044">
    <property type="entry name" value="Nucleotide-diphossugar_trans"/>
</dbReference>
<dbReference type="InterPro" id="IPR050834">
    <property type="entry name" value="Glycosyltransf_2"/>
</dbReference>
<evidence type="ECO:0000313" key="3">
    <source>
        <dbReference type="Proteomes" id="UP001163981"/>
    </source>
</evidence>
<name>A0ABY6NSV5_9FLAO</name>
<sequence length="278" mass="32665">MEEFPKISIVIPCYNDAPFIEKAVMSALDQTYINKEVILVDDGSDIETKVVLKKLKPRLTQLISQDNKGQSFARNRGIMASTGEYIFLIDSDDFVDATFCEKAIQAFHDQGDVKIVSCYARRFYDNGGFNIFKTRGGRLKDFLLENYALGTSMFRKDEAIKVGLYDEEMDKGFEDWEFFIRLLENGGEAVVIPEPLYHYRIRNDSTSARARERRKELLEYIYFKHKKLYLQHFDTFIPFLLGRIEKEEKEKIKNTRRLEYKIGQRVLKPLRKIKSLFR</sequence>
<accession>A0ABY6NSV5</accession>
<feature type="domain" description="Glycosyltransferase 2-like" evidence="1">
    <location>
        <begin position="8"/>
        <end position="129"/>
    </location>
</feature>
<dbReference type="Gene3D" id="3.90.550.10">
    <property type="entry name" value="Spore Coat Polysaccharide Biosynthesis Protein SpsA, Chain A"/>
    <property type="match status" value="1"/>
</dbReference>
<dbReference type="EMBL" id="CP069620">
    <property type="protein sequence ID" value="UZH55638.1"/>
    <property type="molecule type" value="Genomic_DNA"/>
</dbReference>
<dbReference type="PANTHER" id="PTHR43685:SF2">
    <property type="entry name" value="GLYCOSYLTRANSFERASE 2-LIKE DOMAIN-CONTAINING PROTEIN"/>
    <property type="match status" value="1"/>
</dbReference>
<dbReference type="SUPFAM" id="SSF53448">
    <property type="entry name" value="Nucleotide-diphospho-sugar transferases"/>
    <property type="match status" value="1"/>
</dbReference>
<organism evidence="2 3">
    <name type="scientific">Salinimicrobium tongyeongense</name>
    <dbReference type="NCBI Taxonomy" id="2809707"/>
    <lineage>
        <taxon>Bacteria</taxon>
        <taxon>Pseudomonadati</taxon>
        <taxon>Bacteroidota</taxon>
        <taxon>Flavobacteriia</taxon>
        <taxon>Flavobacteriales</taxon>
        <taxon>Flavobacteriaceae</taxon>
        <taxon>Salinimicrobium</taxon>
    </lineage>
</organism>
<dbReference type="Proteomes" id="UP001163981">
    <property type="component" value="Chromosome"/>
</dbReference>
<evidence type="ECO:0000259" key="1">
    <source>
        <dbReference type="Pfam" id="PF00535"/>
    </source>
</evidence>
<proteinExistence type="predicted"/>
<evidence type="ECO:0000313" key="2">
    <source>
        <dbReference type="EMBL" id="UZH55638.1"/>
    </source>
</evidence>
<dbReference type="PANTHER" id="PTHR43685">
    <property type="entry name" value="GLYCOSYLTRANSFERASE"/>
    <property type="match status" value="1"/>
</dbReference>
<dbReference type="Pfam" id="PF00535">
    <property type="entry name" value="Glycos_transf_2"/>
    <property type="match status" value="1"/>
</dbReference>
<gene>
    <name evidence="2" type="ORF">JRG66_01720</name>
</gene>
<dbReference type="InterPro" id="IPR001173">
    <property type="entry name" value="Glyco_trans_2-like"/>
</dbReference>
<keyword evidence="3" id="KW-1185">Reference proteome</keyword>
<dbReference type="RefSeq" id="WP_265164027.1">
    <property type="nucleotide sequence ID" value="NZ_CP069620.1"/>
</dbReference>
<reference evidence="2" key="1">
    <citation type="submission" date="2021-02" db="EMBL/GenBank/DDBJ databases">
        <title>Salinimicrobium sp. nov. isolated from seawater in Tongyeong, Republic of Korea.</title>
        <authorList>
            <person name="Lee S.-J."/>
        </authorList>
    </citation>
    <scope>NUCLEOTIDE SEQUENCE</scope>
    <source>
        <strain evidence="2">HN-2-9-2</strain>
    </source>
</reference>
<protein>
    <submittedName>
        <fullName evidence="2">Glycosyltransferase</fullName>
    </submittedName>
</protein>